<keyword evidence="1" id="KW-1133">Transmembrane helix</keyword>
<dbReference type="EMBL" id="BNCP01000029">
    <property type="protein sequence ID" value="GIL84236.1"/>
    <property type="molecule type" value="Genomic_DNA"/>
</dbReference>
<keyword evidence="6" id="KW-1185">Reference proteome</keyword>
<protein>
    <submittedName>
        <fullName evidence="4">Uncharacterized protein</fullName>
    </submittedName>
</protein>
<evidence type="ECO:0000256" key="1">
    <source>
        <dbReference type="SAM" id="Phobius"/>
    </source>
</evidence>
<evidence type="ECO:0000313" key="5">
    <source>
        <dbReference type="Proteomes" id="UP000722791"/>
    </source>
</evidence>
<sequence length="356" mass="37679">MCAGRPYVLGILVLATFAVSATCNCMPNSICSGNDLVVALQSDSVSAAQLSRDVRLASSDWPAIPIIRKKNFTLIGSGASSVLLDFSGVAGRLTLAPGVVLTLQDLEYRNAGTGVGYGLALLNPSPGARVELRNVAVFAFVCLPFPFLVALIRGYSAHMPPGYALDAQQRISAASAWCRTTPAVRRCYNSTIALTRTVLPLDKSTSSETRYADSGNGGAAVNVTGLMPTTSTTAYGSRYALVAYNSTLVCQECTPASCGWQRGYSDCLTSRWAQLSAEDDVWALLEASSTAPENDNASGGGGGGGEISTTQRALIISGVVLGALLLVLVLVVVGGFVWRRGYWRRWRQQVKQVQFC</sequence>
<keyword evidence="2" id="KW-0732">Signal</keyword>
<dbReference type="Proteomes" id="UP000747110">
    <property type="component" value="Unassembled WGS sequence"/>
</dbReference>
<evidence type="ECO:0000313" key="3">
    <source>
        <dbReference type="EMBL" id="GIL84236.1"/>
    </source>
</evidence>
<dbReference type="EMBL" id="BNCQ01000044">
    <property type="protein sequence ID" value="GIM12541.1"/>
    <property type="molecule type" value="Genomic_DNA"/>
</dbReference>
<dbReference type="OrthoDB" id="554509at2759"/>
<proteinExistence type="predicted"/>
<evidence type="ECO:0000313" key="6">
    <source>
        <dbReference type="Proteomes" id="UP000747110"/>
    </source>
</evidence>
<organism evidence="4 5">
    <name type="scientific">Volvox reticuliferus</name>
    <dbReference type="NCBI Taxonomy" id="1737510"/>
    <lineage>
        <taxon>Eukaryota</taxon>
        <taxon>Viridiplantae</taxon>
        <taxon>Chlorophyta</taxon>
        <taxon>core chlorophytes</taxon>
        <taxon>Chlorophyceae</taxon>
        <taxon>CS clade</taxon>
        <taxon>Chlamydomonadales</taxon>
        <taxon>Volvocaceae</taxon>
        <taxon>Volvox</taxon>
    </lineage>
</organism>
<dbReference type="AlphaFoldDB" id="A0A8J4LWM2"/>
<feature type="signal peptide" evidence="2">
    <location>
        <begin position="1"/>
        <end position="23"/>
    </location>
</feature>
<accession>A0A8J4LWM2</accession>
<keyword evidence="1" id="KW-0812">Transmembrane</keyword>
<evidence type="ECO:0000313" key="4">
    <source>
        <dbReference type="EMBL" id="GIM12541.1"/>
    </source>
</evidence>
<dbReference type="Proteomes" id="UP000722791">
    <property type="component" value="Unassembled WGS sequence"/>
</dbReference>
<gene>
    <name evidence="3" type="ORF">Vretifemale_12923</name>
    <name evidence="4" type="ORF">Vretimale_15864</name>
</gene>
<feature type="transmembrane region" description="Helical" evidence="1">
    <location>
        <begin position="314"/>
        <end position="338"/>
    </location>
</feature>
<name>A0A8J4LWM2_9CHLO</name>
<reference evidence="4" key="1">
    <citation type="journal article" date="2021" name="Proc. Natl. Acad. Sci. U.S.A.">
        <title>Three genomes in the algal genus Volvox reveal the fate of a haploid sex-determining region after a transition to homothallism.</title>
        <authorList>
            <person name="Yamamoto K."/>
            <person name="Hamaji T."/>
            <person name="Kawai-Toyooka H."/>
            <person name="Matsuzaki R."/>
            <person name="Takahashi F."/>
            <person name="Nishimura Y."/>
            <person name="Kawachi M."/>
            <person name="Noguchi H."/>
            <person name="Minakuchi Y."/>
            <person name="Umen J.G."/>
            <person name="Toyoda A."/>
            <person name="Nozaki H."/>
        </authorList>
    </citation>
    <scope>NUCLEOTIDE SEQUENCE</scope>
    <source>
        <strain evidence="4">NIES-3785</strain>
        <strain evidence="3">NIES-3786</strain>
    </source>
</reference>
<comment type="caution">
    <text evidence="4">The sequence shown here is derived from an EMBL/GenBank/DDBJ whole genome shotgun (WGS) entry which is preliminary data.</text>
</comment>
<evidence type="ECO:0000256" key="2">
    <source>
        <dbReference type="SAM" id="SignalP"/>
    </source>
</evidence>
<feature type="chain" id="PRO_5036433679" evidence="2">
    <location>
        <begin position="24"/>
        <end position="356"/>
    </location>
</feature>
<keyword evidence="1" id="KW-0472">Membrane</keyword>